<comment type="caution">
    <text evidence="2">The sequence shown here is derived from an EMBL/GenBank/DDBJ whole genome shotgun (WGS) entry which is preliminary data.</text>
</comment>
<feature type="transmembrane region" description="Helical" evidence="1">
    <location>
        <begin position="47"/>
        <end position="68"/>
    </location>
</feature>
<accession>A0AAV6L923</accession>
<evidence type="ECO:0000313" key="2">
    <source>
        <dbReference type="EMBL" id="KAG5561210.1"/>
    </source>
</evidence>
<gene>
    <name evidence="2" type="ORF">RHGRI_004289</name>
</gene>
<keyword evidence="3" id="KW-1185">Reference proteome</keyword>
<protein>
    <submittedName>
        <fullName evidence="2">Uncharacterized protein</fullName>
    </submittedName>
</protein>
<dbReference type="AlphaFoldDB" id="A0AAV6L923"/>
<proteinExistence type="predicted"/>
<dbReference type="Proteomes" id="UP000823749">
    <property type="component" value="Chromosome 2"/>
</dbReference>
<organism evidence="2 3">
    <name type="scientific">Rhododendron griersonianum</name>
    <dbReference type="NCBI Taxonomy" id="479676"/>
    <lineage>
        <taxon>Eukaryota</taxon>
        <taxon>Viridiplantae</taxon>
        <taxon>Streptophyta</taxon>
        <taxon>Embryophyta</taxon>
        <taxon>Tracheophyta</taxon>
        <taxon>Spermatophyta</taxon>
        <taxon>Magnoliopsida</taxon>
        <taxon>eudicotyledons</taxon>
        <taxon>Gunneridae</taxon>
        <taxon>Pentapetalae</taxon>
        <taxon>asterids</taxon>
        <taxon>Ericales</taxon>
        <taxon>Ericaceae</taxon>
        <taxon>Ericoideae</taxon>
        <taxon>Rhodoreae</taxon>
        <taxon>Rhododendron</taxon>
    </lineage>
</organism>
<name>A0AAV6L923_9ERIC</name>
<keyword evidence="1" id="KW-0472">Membrane</keyword>
<keyword evidence="1" id="KW-1133">Transmembrane helix</keyword>
<sequence>MSILRHQNGNWLHTLLFVQPLYQAHLTLHKGLLLQVNCFRMMHVLMMMWRVFLQGLHNLSFVPLLYQAPLMLHKGTKKTDSIIYLT</sequence>
<dbReference type="EMBL" id="JACTNZ010000002">
    <property type="protein sequence ID" value="KAG5561210.1"/>
    <property type="molecule type" value="Genomic_DNA"/>
</dbReference>
<evidence type="ECO:0000256" key="1">
    <source>
        <dbReference type="SAM" id="Phobius"/>
    </source>
</evidence>
<evidence type="ECO:0000313" key="3">
    <source>
        <dbReference type="Proteomes" id="UP000823749"/>
    </source>
</evidence>
<reference evidence="2" key="1">
    <citation type="submission" date="2020-08" db="EMBL/GenBank/DDBJ databases">
        <title>Plant Genome Project.</title>
        <authorList>
            <person name="Zhang R.-G."/>
        </authorList>
    </citation>
    <scope>NUCLEOTIDE SEQUENCE</scope>
    <source>
        <strain evidence="2">WSP0</strain>
        <tissue evidence="2">Leaf</tissue>
    </source>
</reference>
<keyword evidence="1" id="KW-0812">Transmembrane</keyword>